<proteinExistence type="predicted"/>
<reference evidence="1 2" key="1">
    <citation type="submission" date="2020-04" db="EMBL/GenBank/DDBJ databases">
        <title>Whole-genome sequencing of Vibrio spp. from China reveals different genetic environments of blaCTX-M-14 among diverse lineages.</title>
        <authorList>
            <person name="Zheng Z."/>
            <person name="Ye L."/>
            <person name="Chen S."/>
        </authorList>
    </citation>
    <scope>NUCLEOTIDE SEQUENCE [LARGE SCALE GENOMIC DNA]</scope>
    <source>
        <strain evidence="1 2">Vb1636</strain>
    </source>
</reference>
<protein>
    <submittedName>
        <fullName evidence="1">Uncharacterized protein</fullName>
    </submittedName>
</protein>
<organism evidence="1 2">
    <name type="scientific">Vibrio alginolyticus</name>
    <dbReference type="NCBI Taxonomy" id="663"/>
    <lineage>
        <taxon>Bacteria</taxon>
        <taxon>Pseudomonadati</taxon>
        <taxon>Pseudomonadota</taxon>
        <taxon>Gammaproteobacteria</taxon>
        <taxon>Vibrionales</taxon>
        <taxon>Vibrionaceae</taxon>
        <taxon>Vibrio</taxon>
    </lineage>
</organism>
<dbReference type="RefSeq" id="WP_169628701.1">
    <property type="nucleotide sequence ID" value="NZ_JABCMA010000012.1"/>
</dbReference>
<evidence type="ECO:0000313" key="2">
    <source>
        <dbReference type="Proteomes" id="UP000565155"/>
    </source>
</evidence>
<name>A0A7Y0MW44_VIBAL</name>
<accession>A0A7Y0MW44</accession>
<comment type="caution">
    <text evidence="1">The sequence shown here is derived from an EMBL/GenBank/DDBJ whole genome shotgun (WGS) entry which is preliminary data.</text>
</comment>
<dbReference type="AlphaFoldDB" id="A0A7Y0MW44"/>
<dbReference type="Proteomes" id="UP000565155">
    <property type="component" value="Unassembled WGS sequence"/>
</dbReference>
<sequence>MDEWHIVGNGPGDLILRNNEKVVRFNQPLSIALRADLTITNSKLAGLEKGFLVEGKVPGEKFVEKLETSSKLLEGQLGCKPSLGLLTIKTMLEFGVMINISNMALMPSLERLLDYDERKALPAAYHNWLGERRLAFFWLDKLNWPGYLLKTSRHDQGSYVSCVQSFSKIQALPSLPRKEASQLLKELSEVSSWAWFEQTTFSALKAIEPLFYVVRGRHFSPNWWLYDNELSIQVNRLHKNLMLAQQTLFLSEKVKV</sequence>
<gene>
    <name evidence="1" type="ORF">HKB35_12710</name>
</gene>
<dbReference type="EMBL" id="JABCMA010000012">
    <property type="protein sequence ID" value="NMR74478.1"/>
    <property type="molecule type" value="Genomic_DNA"/>
</dbReference>
<evidence type="ECO:0000313" key="1">
    <source>
        <dbReference type="EMBL" id="NMR74478.1"/>
    </source>
</evidence>